<dbReference type="AlphaFoldDB" id="K5WL63"/>
<dbReference type="KEGG" id="pco:PHACADRAFT_103462"/>
<keyword evidence="2" id="KW-1185">Reference proteome</keyword>
<dbReference type="HOGENOM" id="CLU_031481_1_1_1"/>
<evidence type="ECO:0000313" key="2">
    <source>
        <dbReference type="Proteomes" id="UP000008370"/>
    </source>
</evidence>
<dbReference type="Proteomes" id="UP000008370">
    <property type="component" value="Unassembled WGS sequence"/>
</dbReference>
<dbReference type="GeneID" id="18907264"/>
<dbReference type="InParanoid" id="K5WL63"/>
<name>K5WL63_PHACS</name>
<accession>K5WL63</accession>
<proteinExistence type="predicted"/>
<gene>
    <name evidence="1" type="ORF">PHACADRAFT_103462</name>
</gene>
<dbReference type="EMBL" id="JH930477">
    <property type="protein sequence ID" value="EKM51022.1"/>
    <property type="molecule type" value="Genomic_DNA"/>
</dbReference>
<evidence type="ECO:0000313" key="1">
    <source>
        <dbReference type="EMBL" id="EKM51022.1"/>
    </source>
</evidence>
<dbReference type="STRING" id="650164.K5WL63"/>
<protein>
    <submittedName>
        <fullName evidence="1">Uncharacterized protein</fullName>
    </submittedName>
</protein>
<dbReference type="RefSeq" id="XP_007400181.1">
    <property type="nucleotide sequence ID" value="XM_007400119.1"/>
</dbReference>
<dbReference type="OrthoDB" id="3147752at2759"/>
<organism evidence="1 2">
    <name type="scientific">Phanerochaete carnosa (strain HHB-10118-sp)</name>
    <name type="common">White-rot fungus</name>
    <name type="synonym">Peniophora carnosa</name>
    <dbReference type="NCBI Taxonomy" id="650164"/>
    <lineage>
        <taxon>Eukaryota</taxon>
        <taxon>Fungi</taxon>
        <taxon>Dikarya</taxon>
        <taxon>Basidiomycota</taxon>
        <taxon>Agaricomycotina</taxon>
        <taxon>Agaricomycetes</taxon>
        <taxon>Polyporales</taxon>
        <taxon>Phanerochaetaceae</taxon>
        <taxon>Phanerochaete</taxon>
    </lineage>
</organism>
<sequence length="320" mass="35768">MRKAVEETSRELEHVRTAHNNTKTLLATRTAELRDAQAYLTKTDAVSNADVQRMIEGLNAQIFQLSALVADSFTYSPRRPLVAKPRQNVGRWLGTPITDFIYSYPHSDDNIWVQLALQTASAAFASRSIGAWDLRFNAAQNRLLTEIHKHLFNGETQAISARWRVLSRRYIKQLHGDYDAESDATEKLVNVLKDILLISGAREPMTSIDWLKICNKAKNIITESVKVQKAIGEDIASTNFQVVRPLAGDSFDTGCMADVEDCGRRKKPRVMEDETVVCTTELGLRRFEKTEEGGRLVTKSATLLKAKVVLLLPPGGAVWA</sequence>
<reference evidence="1 2" key="1">
    <citation type="journal article" date="2012" name="BMC Genomics">
        <title>Comparative genomics of the white-rot fungi, Phanerochaete carnosa and P. chrysosporium, to elucidate the genetic basis of the distinct wood types they colonize.</title>
        <authorList>
            <person name="Suzuki H."/>
            <person name="MacDonald J."/>
            <person name="Syed K."/>
            <person name="Salamov A."/>
            <person name="Hori C."/>
            <person name="Aerts A."/>
            <person name="Henrissat B."/>
            <person name="Wiebenga A."/>
            <person name="vanKuyk P.A."/>
            <person name="Barry K."/>
            <person name="Lindquist E."/>
            <person name="LaButti K."/>
            <person name="Lapidus A."/>
            <person name="Lucas S."/>
            <person name="Coutinho P."/>
            <person name="Gong Y."/>
            <person name="Samejima M."/>
            <person name="Mahadevan R."/>
            <person name="Abou-Zaid M."/>
            <person name="de Vries R.P."/>
            <person name="Igarashi K."/>
            <person name="Yadav J.S."/>
            <person name="Grigoriev I.V."/>
            <person name="Master E.R."/>
        </authorList>
    </citation>
    <scope>NUCLEOTIDE SEQUENCE [LARGE SCALE GENOMIC DNA]</scope>
    <source>
        <strain evidence="1 2">HHB-10118-sp</strain>
    </source>
</reference>